<keyword evidence="6" id="KW-1185">Reference proteome</keyword>
<dbReference type="EMBL" id="JBBWSC010000004">
    <property type="protein sequence ID" value="MEL0538051.1"/>
    <property type="molecule type" value="Genomic_DNA"/>
</dbReference>
<dbReference type="RefSeq" id="WP_123145492.1">
    <property type="nucleotide sequence ID" value="NZ_CP033460.1"/>
</dbReference>
<dbReference type="InterPro" id="IPR009057">
    <property type="entry name" value="Homeodomain-like_sf"/>
</dbReference>
<dbReference type="SUPFAM" id="SSF46689">
    <property type="entry name" value="Homeodomain-like"/>
    <property type="match status" value="1"/>
</dbReference>
<evidence type="ECO:0000256" key="3">
    <source>
        <dbReference type="SAM" id="Phobius"/>
    </source>
</evidence>
<dbReference type="Proteomes" id="UP001380601">
    <property type="component" value="Unassembled WGS sequence"/>
</dbReference>
<dbReference type="InterPro" id="IPR050624">
    <property type="entry name" value="HTH-type_Tx_Regulator"/>
</dbReference>
<evidence type="ECO:0000313" key="6">
    <source>
        <dbReference type="Proteomes" id="UP001380601"/>
    </source>
</evidence>
<evidence type="ECO:0000313" key="5">
    <source>
        <dbReference type="EMBL" id="MEL0538051.1"/>
    </source>
</evidence>
<evidence type="ECO:0000259" key="4">
    <source>
        <dbReference type="PROSITE" id="PS50977"/>
    </source>
</evidence>
<reference evidence="5 6" key="1">
    <citation type="submission" date="2024-04" db="EMBL/GenBank/DDBJ databases">
        <title>Staphylococcus debuckii a clinical isolate.</title>
        <authorList>
            <person name="Magnan C."/>
            <person name="Plumet L."/>
            <person name="Morsli M."/>
            <person name="Molle V."/>
            <person name="Lavigne J.-P."/>
        </authorList>
    </citation>
    <scope>NUCLEOTIDE SEQUENCE [LARGE SCALE GENOMIC DNA]</scope>
    <source>
        <strain evidence="5 6">NSD001</strain>
    </source>
</reference>
<dbReference type="Pfam" id="PF00440">
    <property type="entry name" value="TetR_N"/>
    <property type="match status" value="1"/>
</dbReference>
<comment type="caution">
    <text evidence="5">The sequence shown here is derived from an EMBL/GenBank/DDBJ whole genome shotgun (WGS) entry which is preliminary data.</text>
</comment>
<dbReference type="InterPro" id="IPR001647">
    <property type="entry name" value="HTH_TetR"/>
</dbReference>
<evidence type="ECO:0000256" key="2">
    <source>
        <dbReference type="PROSITE-ProRule" id="PRU00335"/>
    </source>
</evidence>
<feature type="DNA-binding region" description="H-T-H motif" evidence="2">
    <location>
        <begin position="29"/>
        <end position="48"/>
    </location>
</feature>
<dbReference type="PANTHER" id="PTHR43479">
    <property type="entry name" value="ACREF/ENVCD OPERON REPRESSOR-RELATED"/>
    <property type="match status" value="1"/>
</dbReference>
<evidence type="ECO:0000256" key="1">
    <source>
        <dbReference type="ARBA" id="ARBA00023125"/>
    </source>
</evidence>
<dbReference type="Pfam" id="PF14278">
    <property type="entry name" value="TetR_C_8"/>
    <property type="match status" value="1"/>
</dbReference>
<organism evidence="5 6">
    <name type="scientific">Staphylococcus debuckii</name>
    <dbReference type="NCBI Taxonomy" id="2044912"/>
    <lineage>
        <taxon>Bacteria</taxon>
        <taxon>Bacillati</taxon>
        <taxon>Bacillota</taxon>
        <taxon>Bacilli</taxon>
        <taxon>Bacillales</taxon>
        <taxon>Staphylococcaceae</taxon>
        <taxon>Staphylococcus</taxon>
    </lineage>
</organism>
<dbReference type="Gene3D" id="1.10.357.10">
    <property type="entry name" value="Tetracycline Repressor, domain 2"/>
    <property type="match status" value="1"/>
</dbReference>
<keyword evidence="3" id="KW-0812">Transmembrane</keyword>
<keyword evidence="1 2" id="KW-0238">DNA-binding</keyword>
<dbReference type="PANTHER" id="PTHR43479:SF23">
    <property type="entry name" value="HTH TETR-TYPE DOMAIN-CONTAINING PROTEIN"/>
    <property type="match status" value="1"/>
</dbReference>
<gene>
    <name evidence="5" type="ORF">AADA34_04800</name>
</gene>
<accession>A0ABU9EYV5</accession>
<keyword evidence="3" id="KW-1133">Transmembrane helix</keyword>
<keyword evidence="3" id="KW-0472">Membrane</keyword>
<dbReference type="InterPro" id="IPR039532">
    <property type="entry name" value="TetR_C_Firmicutes"/>
</dbReference>
<feature type="transmembrane region" description="Helical" evidence="3">
    <location>
        <begin position="149"/>
        <end position="167"/>
    </location>
</feature>
<dbReference type="PROSITE" id="PS50977">
    <property type="entry name" value="HTH_TETR_2"/>
    <property type="match status" value="1"/>
</dbReference>
<sequence length="203" mass="23654">MDRRVRRTTKSISSAFIQLLKTYSIEEITIQQIADEADINRATFYKYYTDKYHLLTALEDNEIQNIKKHINYNALSTFRERNEKSLNDLFNGVSQNIVEIILKNIELYEVLFNMKRKSAIEDKLSETIAQNLTTILNNEKNINTIPYRYFHCFIAGAIISTIKFWVLDPDRISKEALINSLYLLMYKGPLGQLLDEVSSGNLK</sequence>
<proteinExistence type="predicted"/>
<feature type="domain" description="HTH tetR-type" evidence="4">
    <location>
        <begin position="6"/>
        <end position="66"/>
    </location>
</feature>
<protein>
    <submittedName>
        <fullName evidence="5">TetR/AcrR family transcriptional regulator C-terminal domain-containing protein</fullName>
    </submittedName>
</protein>
<name>A0ABU9EYV5_9STAP</name>